<evidence type="ECO:0000313" key="2">
    <source>
        <dbReference type="EMBL" id="EEF44977.1"/>
    </source>
</evidence>
<name>B9RUJ0_RICCO</name>
<evidence type="ECO:0000313" key="3">
    <source>
        <dbReference type="Proteomes" id="UP000008311"/>
    </source>
</evidence>
<gene>
    <name evidence="2" type="ORF">RCOM_0853230</name>
</gene>
<feature type="region of interest" description="Disordered" evidence="1">
    <location>
        <begin position="1"/>
        <end position="25"/>
    </location>
</feature>
<proteinExistence type="predicted"/>
<sequence>MATALQRSSVSFRRQGSSGRVWDNLQVDRKVSSPLSVSGPLLCVGATGSGPLTGSETAARSQDLSHKHIETYRESKEFQAYRDMSNSGSSTTPMPPSKSQSKDQRCSVFSLFRHCVGSPTAN</sequence>
<feature type="compositionally biased region" description="Polar residues" evidence="1">
    <location>
        <begin position="1"/>
        <end position="18"/>
    </location>
</feature>
<dbReference type="PANTHER" id="PTHR33730:SF32">
    <property type="entry name" value="MAPK KINASE SUBSTRATE PROTEIN"/>
    <property type="match status" value="1"/>
</dbReference>
<organism evidence="2 3">
    <name type="scientific">Ricinus communis</name>
    <name type="common">Castor bean</name>
    <dbReference type="NCBI Taxonomy" id="3988"/>
    <lineage>
        <taxon>Eukaryota</taxon>
        <taxon>Viridiplantae</taxon>
        <taxon>Streptophyta</taxon>
        <taxon>Embryophyta</taxon>
        <taxon>Tracheophyta</taxon>
        <taxon>Spermatophyta</taxon>
        <taxon>Magnoliopsida</taxon>
        <taxon>eudicotyledons</taxon>
        <taxon>Gunneridae</taxon>
        <taxon>Pentapetalae</taxon>
        <taxon>rosids</taxon>
        <taxon>fabids</taxon>
        <taxon>Malpighiales</taxon>
        <taxon>Euphorbiaceae</taxon>
        <taxon>Acalyphoideae</taxon>
        <taxon>Acalypheae</taxon>
        <taxon>Ricinus</taxon>
    </lineage>
</organism>
<dbReference type="PANTHER" id="PTHR33730">
    <property type="entry name" value="OS05G0542732 PROTEIN-RELATED"/>
    <property type="match status" value="1"/>
</dbReference>
<dbReference type="Proteomes" id="UP000008311">
    <property type="component" value="Unassembled WGS sequence"/>
</dbReference>
<evidence type="ECO:0000256" key="1">
    <source>
        <dbReference type="SAM" id="MobiDB-lite"/>
    </source>
</evidence>
<dbReference type="AlphaFoldDB" id="B9RUJ0"/>
<dbReference type="InParanoid" id="B9RUJ0"/>
<dbReference type="InterPro" id="IPR031421">
    <property type="entry name" value="DUF4666"/>
</dbReference>
<keyword evidence="3" id="KW-1185">Reference proteome</keyword>
<protein>
    <submittedName>
        <fullName evidence="2">Uncharacterized protein</fullName>
    </submittedName>
</protein>
<dbReference type="Pfam" id="PF15697">
    <property type="entry name" value="DUF4666"/>
    <property type="match status" value="1"/>
</dbReference>
<feature type="region of interest" description="Disordered" evidence="1">
    <location>
        <begin position="76"/>
        <end position="105"/>
    </location>
</feature>
<dbReference type="EMBL" id="EQ973817">
    <property type="protein sequence ID" value="EEF44977.1"/>
    <property type="molecule type" value="Genomic_DNA"/>
</dbReference>
<reference evidence="3" key="1">
    <citation type="journal article" date="2010" name="Nat. Biotechnol.">
        <title>Draft genome sequence of the oilseed species Ricinus communis.</title>
        <authorList>
            <person name="Chan A.P."/>
            <person name="Crabtree J."/>
            <person name="Zhao Q."/>
            <person name="Lorenzi H."/>
            <person name="Orvis J."/>
            <person name="Puiu D."/>
            <person name="Melake-Berhan A."/>
            <person name="Jones K.M."/>
            <person name="Redman J."/>
            <person name="Chen G."/>
            <person name="Cahoon E.B."/>
            <person name="Gedil M."/>
            <person name="Stanke M."/>
            <person name="Haas B.J."/>
            <person name="Wortman J.R."/>
            <person name="Fraser-Liggett C.M."/>
            <person name="Ravel J."/>
            <person name="Rabinowicz P.D."/>
        </authorList>
    </citation>
    <scope>NUCLEOTIDE SEQUENCE [LARGE SCALE GENOMIC DNA]</scope>
    <source>
        <strain evidence="3">cv. Hale</strain>
    </source>
</reference>
<accession>B9RUJ0</accession>